<evidence type="ECO:0000313" key="2">
    <source>
        <dbReference type="Proteomes" id="UP000736672"/>
    </source>
</evidence>
<gene>
    <name evidence="1" type="ORF">B0J15DRAFT_401180</name>
</gene>
<reference evidence="1" key="1">
    <citation type="journal article" date="2021" name="Nat. Commun.">
        <title>Genetic determinants of endophytism in the Arabidopsis root mycobiome.</title>
        <authorList>
            <person name="Mesny F."/>
            <person name="Miyauchi S."/>
            <person name="Thiergart T."/>
            <person name="Pickel B."/>
            <person name="Atanasova L."/>
            <person name="Karlsson M."/>
            <person name="Huettel B."/>
            <person name="Barry K.W."/>
            <person name="Haridas S."/>
            <person name="Chen C."/>
            <person name="Bauer D."/>
            <person name="Andreopoulos W."/>
            <person name="Pangilinan J."/>
            <person name="LaButti K."/>
            <person name="Riley R."/>
            <person name="Lipzen A."/>
            <person name="Clum A."/>
            <person name="Drula E."/>
            <person name="Henrissat B."/>
            <person name="Kohler A."/>
            <person name="Grigoriev I.V."/>
            <person name="Martin F.M."/>
            <person name="Hacquard S."/>
        </authorList>
    </citation>
    <scope>NUCLEOTIDE SEQUENCE</scope>
    <source>
        <strain evidence="1">FSSC 5 MPI-SDFR-AT-0091</strain>
    </source>
</reference>
<name>A0A9P9GZH7_FUSSL</name>
<comment type="caution">
    <text evidence="1">The sequence shown here is derived from an EMBL/GenBank/DDBJ whole genome shotgun (WGS) entry which is preliminary data.</text>
</comment>
<organism evidence="1 2">
    <name type="scientific">Fusarium solani</name>
    <name type="common">Filamentous fungus</name>
    <dbReference type="NCBI Taxonomy" id="169388"/>
    <lineage>
        <taxon>Eukaryota</taxon>
        <taxon>Fungi</taxon>
        <taxon>Dikarya</taxon>
        <taxon>Ascomycota</taxon>
        <taxon>Pezizomycotina</taxon>
        <taxon>Sordariomycetes</taxon>
        <taxon>Hypocreomycetidae</taxon>
        <taxon>Hypocreales</taxon>
        <taxon>Nectriaceae</taxon>
        <taxon>Fusarium</taxon>
        <taxon>Fusarium solani species complex</taxon>
    </lineage>
</organism>
<keyword evidence="2" id="KW-1185">Reference proteome</keyword>
<accession>A0A9P9GZH7</accession>
<dbReference type="EMBL" id="JAGTJS010000014">
    <property type="protein sequence ID" value="KAH7248290.1"/>
    <property type="molecule type" value="Genomic_DNA"/>
</dbReference>
<dbReference type="AlphaFoldDB" id="A0A9P9GZH7"/>
<dbReference type="Proteomes" id="UP000736672">
    <property type="component" value="Unassembled WGS sequence"/>
</dbReference>
<protein>
    <submittedName>
        <fullName evidence="1">Uncharacterized protein</fullName>
    </submittedName>
</protein>
<evidence type="ECO:0000313" key="1">
    <source>
        <dbReference type="EMBL" id="KAH7248290.1"/>
    </source>
</evidence>
<sequence length="166" mass="18977">MKLSPNPMADEALIEWMILGRSAEVGHRQDRPRTLLQSRNEGSLLASFCQTDEKSKPYSFGYQEAHRLVVLLRDLLEELGGKPDQFQHGCDDQYSAVQSRIIYGEFVQVPGTSSLSEADHRRLYNAISRSNPLEGEGLAIENFMMLRDKCSRILNQEWECIGYFSF</sequence>
<proteinExistence type="predicted"/>